<protein>
    <recommendedName>
        <fullName evidence="4">Integrase</fullName>
    </recommendedName>
</protein>
<organism evidence="2 3">
    <name type="scientific">Streptomyces noursei</name>
    <name type="common">Streptomyces albulus</name>
    <dbReference type="NCBI Taxonomy" id="1971"/>
    <lineage>
        <taxon>Bacteria</taxon>
        <taxon>Bacillati</taxon>
        <taxon>Actinomycetota</taxon>
        <taxon>Actinomycetes</taxon>
        <taxon>Kitasatosporales</taxon>
        <taxon>Streptomycetaceae</taxon>
        <taxon>Streptomyces</taxon>
    </lineage>
</organism>
<dbReference type="AlphaFoldDB" id="A0A401R8E2"/>
<dbReference type="EMBL" id="BHXC01000007">
    <property type="protein sequence ID" value="GCB93858.1"/>
    <property type="molecule type" value="Genomic_DNA"/>
</dbReference>
<evidence type="ECO:0000256" key="1">
    <source>
        <dbReference type="SAM" id="MobiDB-lite"/>
    </source>
</evidence>
<comment type="caution">
    <text evidence="2">The sequence shown here is derived from an EMBL/GenBank/DDBJ whole genome shotgun (WGS) entry which is preliminary data.</text>
</comment>
<evidence type="ECO:0000313" key="3">
    <source>
        <dbReference type="Proteomes" id="UP000288351"/>
    </source>
</evidence>
<reference evidence="2 3" key="1">
    <citation type="journal article" date="2019" name="Microbiol. Resour. Announc.">
        <title>Draft Genome Sequence of the Most Traditional epsilon-Poly-l-Lysine Producer, Streptomyces albulus NBRC14147.</title>
        <authorList>
            <person name="Yamanaka K."/>
            <person name="Hamano Y."/>
        </authorList>
    </citation>
    <scope>NUCLEOTIDE SEQUENCE [LARGE SCALE GENOMIC DNA]</scope>
    <source>
        <strain evidence="2 3">NBRC 14147</strain>
    </source>
</reference>
<evidence type="ECO:0000313" key="2">
    <source>
        <dbReference type="EMBL" id="GCB93858.1"/>
    </source>
</evidence>
<gene>
    <name evidence="2" type="ORF">SALB_06649</name>
</gene>
<sequence length="733" mass="80753">MSTAVAVEEDPYILAMPAPDSLVVLSQWISAGNTHPNSCYRESIWPLAPLIDNPSTSLLSIRWGHCPAALLDEMKLVVWTMINGQLRPSYLQSRGVRARARVSAPEMLETCREWIRLARWLNGRGIGSLGDCTETEWRAYARTRMVDGRSRDSAERSCSRLTDLWAFDQLSARPSRIPRPPWDTEGVDNFLPAVDGGSGGENSTEPLDPHVLGPLLVWAIRFVDDFADDILVAWAEVRRLTAHVDATPSTPEGRAAVEEFLLPLVDSGALLPSTWHKGRRSLALTYIAAITGASFGQVDRFNQRHRLSDLAARRAGSCPLEFPVTGRIDGKLWREHMDFSEAAELMRHLGTAAAVICLYLTGMRPQEVQGLRSGCCPDPEPGPGGVPGRHLIRNRREENAEDDTPPPHLVRGRHYKNVTDDDGNHVSAGEVREVPWVAITPVVHAIRVLERMVPKGELLLSAAHHDFTHQRGNHGSLKTSALNKRIEDFVAWVNREAKAQGLADQVIPEDPHGAIGTSRFRRTLAWYIARRPGGLIALAIQYGHMRTVLDARTSSGYGSRSRRGIHSVLDIETALSAANTAAKLRDQAAAGEKISGPAARRALTAAADTPRFEGRIVPRTFASKAAKFLARDGVVLYDNPDAFLICAFKHDNALCEPEPGATAPRQYDCQTGCGNTARTDTYARQMREKADEIDRRAAFVPEKLAKRMRRNAGNFRKMADAHDATAQTAEALT</sequence>
<evidence type="ECO:0008006" key="4">
    <source>
        <dbReference type="Google" id="ProtNLM"/>
    </source>
</evidence>
<accession>A0A401R8E2</accession>
<name>A0A401R8E2_STRNR</name>
<feature type="region of interest" description="Disordered" evidence="1">
    <location>
        <begin position="396"/>
        <end position="426"/>
    </location>
</feature>
<proteinExistence type="predicted"/>
<dbReference type="Proteomes" id="UP000288351">
    <property type="component" value="Unassembled WGS sequence"/>
</dbReference>